<dbReference type="EMBL" id="JAHSTP010000017">
    <property type="protein sequence ID" value="MBZ6155579.1"/>
    <property type="molecule type" value="Genomic_DNA"/>
</dbReference>
<protein>
    <recommendedName>
        <fullName evidence="4">Prenyltransferase</fullName>
    </recommendedName>
</protein>
<keyword evidence="3" id="KW-1185">Reference proteome</keyword>
<reference evidence="2 3" key="1">
    <citation type="submission" date="2021-06" db="EMBL/GenBank/DDBJ databases">
        <title>Ecological speciation of a Streptomyces species isolated from different habitats and geographic origins.</title>
        <authorList>
            <person name="Wang J."/>
        </authorList>
    </citation>
    <scope>NUCLEOTIDE SEQUENCE [LARGE SCALE GENOMIC DNA]</scope>
    <source>
        <strain evidence="2 3">FXJ8.012</strain>
    </source>
</reference>
<feature type="region of interest" description="Disordered" evidence="1">
    <location>
        <begin position="1"/>
        <end position="53"/>
    </location>
</feature>
<evidence type="ECO:0000313" key="2">
    <source>
        <dbReference type="EMBL" id="MBZ6155579.1"/>
    </source>
</evidence>
<dbReference type="SUPFAM" id="SSF48239">
    <property type="entry name" value="Terpenoid cyclases/Protein prenyltransferases"/>
    <property type="match status" value="1"/>
</dbReference>
<evidence type="ECO:0000256" key="1">
    <source>
        <dbReference type="SAM" id="MobiDB-lite"/>
    </source>
</evidence>
<feature type="compositionally biased region" description="Basic and acidic residues" evidence="1">
    <location>
        <begin position="27"/>
        <end position="53"/>
    </location>
</feature>
<organism evidence="2 3">
    <name type="scientific">Streptomyces olivaceus</name>
    <dbReference type="NCBI Taxonomy" id="47716"/>
    <lineage>
        <taxon>Bacteria</taxon>
        <taxon>Bacillati</taxon>
        <taxon>Actinomycetota</taxon>
        <taxon>Actinomycetes</taxon>
        <taxon>Kitasatosporales</taxon>
        <taxon>Streptomycetaceae</taxon>
        <taxon>Streptomyces</taxon>
    </lineage>
</organism>
<proteinExistence type="predicted"/>
<name>A0ABS7WCA1_STROV</name>
<accession>A0ABS7WCA1</accession>
<gene>
    <name evidence="2" type="ORF">KVH32_31095</name>
</gene>
<dbReference type="Proteomes" id="UP000758701">
    <property type="component" value="Unassembled WGS sequence"/>
</dbReference>
<sequence>MAETGASALPHTGPPPLAGSTPAPDTPHPRAEHRPPLPGAERRPPSPRAEHDAPLARAERFVWLTARVLEQRLFAHHFRGGDPGPVETALDAYRNEDGGYGHALEPDLRGPASQPLHTARALRILDAVARCGGQRTERICRYLTSASAPDGALPAVLPSQRGYPTAPFVPVVDDPGGELLATGPVAGLLHRNEVWHAWLFRATDFCWQAIESLEDSHPYEVEAAVTFLDAVPDRPRAQAAADRLGRLVRERRLAVLDPDDLGAHPVSPGYAPGEHHFPHDYAVDPRSLARAWFTDEEMARSLDFLAAEQDADGGWPVRWRHWAPAPALEARPAVTVEALRTLRAYGRHIG</sequence>
<dbReference type="InterPro" id="IPR008930">
    <property type="entry name" value="Terpenoid_cyclase/PrenylTrfase"/>
</dbReference>
<evidence type="ECO:0008006" key="4">
    <source>
        <dbReference type="Google" id="ProtNLM"/>
    </source>
</evidence>
<comment type="caution">
    <text evidence="2">The sequence shown here is derived from an EMBL/GenBank/DDBJ whole genome shotgun (WGS) entry which is preliminary data.</text>
</comment>
<dbReference type="RefSeq" id="WP_224290634.1">
    <property type="nucleotide sequence ID" value="NZ_BNEG01000003.1"/>
</dbReference>
<evidence type="ECO:0000313" key="3">
    <source>
        <dbReference type="Proteomes" id="UP000758701"/>
    </source>
</evidence>